<dbReference type="OrthoDB" id="1847590at2759"/>
<feature type="compositionally biased region" description="Basic and acidic residues" evidence="1">
    <location>
        <begin position="16"/>
        <end position="34"/>
    </location>
</feature>
<feature type="region of interest" description="Disordered" evidence="1">
    <location>
        <begin position="16"/>
        <end position="58"/>
    </location>
</feature>
<feature type="non-terminal residue" evidence="2">
    <location>
        <position position="101"/>
    </location>
</feature>
<reference evidence="2 3" key="1">
    <citation type="submission" date="2016-06" db="EMBL/GenBank/DDBJ databases">
        <title>The Draft Genome Sequence and Annotation of the Desert Woodrat Neotoma lepida.</title>
        <authorList>
            <person name="Campbell M."/>
            <person name="Oakeson K.F."/>
            <person name="Yandell M."/>
            <person name="Halpert J.R."/>
            <person name="Dearing D."/>
        </authorList>
    </citation>
    <scope>NUCLEOTIDE SEQUENCE [LARGE SCALE GENOMIC DNA]</scope>
    <source>
        <strain evidence="2">417</strain>
        <tissue evidence="2">Liver</tissue>
    </source>
</reference>
<name>A0A1A6FZI0_NEOLE</name>
<sequence length="101" mass="11817">MDLRAKPYHKQCHVEQRPMKKTVRVHERQTDREQFLLQREGQPPAQKKNPLSPQHTTLGVSTKGMVTEVKVRELGLLTQGRKFIWRKYAQVTNNPGNNMLK</sequence>
<accession>A0A1A6FZI0</accession>
<gene>
    <name evidence="2" type="ORF">A6R68_09900</name>
</gene>
<feature type="compositionally biased region" description="Polar residues" evidence="1">
    <location>
        <begin position="49"/>
        <end position="58"/>
    </location>
</feature>
<organism evidence="2 3">
    <name type="scientific">Neotoma lepida</name>
    <name type="common">Desert woodrat</name>
    <dbReference type="NCBI Taxonomy" id="56216"/>
    <lineage>
        <taxon>Eukaryota</taxon>
        <taxon>Metazoa</taxon>
        <taxon>Chordata</taxon>
        <taxon>Craniata</taxon>
        <taxon>Vertebrata</taxon>
        <taxon>Euteleostomi</taxon>
        <taxon>Mammalia</taxon>
        <taxon>Eutheria</taxon>
        <taxon>Euarchontoglires</taxon>
        <taxon>Glires</taxon>
        <taxon>Rodentia</taxon>
        <taxon>Myomorpha</taxon>
        <taxon>Muroidea</taxon>
        <taxon>Cricetidae</taxon>
        <taxon>Neotominae</taxon>
        <taxon>Neotoma</taxon>
    </lineage>
</organism>
<evidence type="ECO:0000313" key="2">
    <source>
        <dbReference type="EMBL" id="OBS58975.1"/>
    </source>
</evidence>
<dbReference type="PANTHER" id="PTHR12642">
    <property type="entry name" value="RIBOSOME BIOGENESIS PROTEIN NSA2 HOMOLOG"/>
    <property type="match status" value="1"/>
</dbReference>
<dbReference type="AlphaFoldDB" id="A0A1A6FZI0"/>
<dbReference type="Proteomes" id="UP000092124">
    <property type="component" value="Unassembled WGS sequence"/>
</dbReference>
<protein>
    <submittedName>
        <fullName evidence="2">Uncharacterized protein</fullName>
    </submittedName>
</protein>
<dbReference type="InterPro" id="IPR039411">
    <property type="entry name" value="NSA2_fam"/>
</dbReference>
<keyword evidence="3" id="KW-1185">Reference proteome</keyword>
<evidence type="ECO:0000256" key="1">
    <source>
        <dbReference type="SAM" id="MobiDB-lite"/>
    </source>
</evidence>
<dbReference type="EMBL" id="LZPO01109594">
    <property type="protein sequence ID" value="OBS58975.1"/>
    <property type="molecule type" value="Genomic_DNA"/>
</dbReference>
<evidence type="ECO:0000313" key="3">
    <source>
        <dbReference type="Proteomes" id="UP000092124"/>
    </source>
</evidence>
<proteinExistence type="predicted"/>
<dbReference type="STRING" id="56216.A0A1A6FZI0"/>
<comment type="caution">
    <text evidence="2">The sequence shown here is derived from an EMBL/GenBank/DDBJ whole genome shotgun (WGS) entry which is preliminary data.</text>
</comment>